<keyword evidence="6" id="KW-1185">Reference proteome</keyword>
<keyword evidence="1 3" id="KW-0378">Hydrolase</keyword>
<keyword evidence="2 3" id="KW-0326">Glycosidase</keyword>
<dbReference type="Proteomes" id="UP000321204">
    <property type="component" value="Chromosome"/>
</dbReference>
<dbReference type="AlphaFoldDB" id="A0A5B8UGQ2"/>
<dbReference type="SUPFAM" id="SSF51445">
    <property type="entry name" value="(Trans)glycosidases"/>
    <property type="match status" value="1"/>
</dbReference>
<dbReference type="GO" id="GO:0000272">
    <property type="term" value="P:polysaccharide catabolic process"/>
    <property type="evidence" value="ECO:0007669"/>
    <property type="project" value="InterPro"/>
</dbReference>
<evidence type="ECO:0000256" key="2">
    <source>
        <dbReference type="ARBA" id="ARBA00023295"/>
    </source>
</evidence>
<dbReference type="Gene3D" id="3.20.20.80">
    <property type="entry name" value="Glycosidases"/>
    <property type="match status" value="1"/>
</dbReference>
<sequence length="374" mass="43462">MTATNVTVPFLEQDPELAHRWSAEKAEAWMKEAGWLVGCNYVPGNAINQLEMWQKSSFSPALIDRELGWAASLGFNTVRVFLHHLLWEENAHGFLQRIDEYLAIAHKHGIRTMFVLFDAVWNPFPKLGKQPQPKHNVHNSGWVQCPGYDVLNNPANYDSLHSYVHGIVSHFKADERVLIWDLYNEPDNMNLASYKDDDYIVHKAELSMALLRKAINWVRAINPSQPITMAPWQNDWSCDTKITALDNYMFSHSDIVSFHCYENKSGMEARIQDVKRYGRPMLCTEYMARPFGNTFQEILPLFKKYGIGAYNWGLVAGKTQTHCPWDSWQVKYESEPELWFHDIFRENGEPYILEEVEYLRTLLNVEKESLQEVA</sequence>
<dbReference type="InterPro" id="IPR017853">
    <property type="entry name" value="GH"/>
</dbReference>
<name>A0A5B8UGQ2_9BACT</name>
<gene>
    <name evidence="5" type="ORF">FSB75_08015</name>
</gene>
<evidence type="ECO:0000313" key="5">
    <source>
        <dbReference type="EMBL" id="QEC55841.1"/>
    </source>
</evidence>
<reference evidence="5 6" key="1">
    <citation type="journal article" date="2015" name="Int. J. Syst. Evol. Microbiol.">
        <title>Flavisolibacter ginsenosidimutans sp. nov., with ginsenoside-converting activity isolated from soil used for cultivating ginseng.</title>
        <authorList>
            <person name="Zhao Y."/>
            <person name="Liu Q."/>
            <person name="Kang M.S."/>
            <person name="Jin F."/>
            <person name="Yu H."/>
            <person name="Im W.T."/>
        </authorList>
    </citation>
    <scope>NUCLEOTIDE SEQUENCE [LARGE SCALE GENOMIC DNA]</scope>
    <source>
        <strain evidence="5 6">Gsoil 636</strain>
    </source>
</reference>
<dbReference type="GO" id="GO:0004553">
    <property type="term" value="F:hydrolase activity, hydrolyzing O-glycosyl compounds"/>
    <property type="evidence" value="ECO:0007669"/>
    <property type="project" value="InterPro"/>
</dbReference>
<evidence type="ECO:0000256" key="3">
    <source>
        <dbReference type="RuleBase" id="RU361153"/>
    </source>
</evidence>
<protein>
    <submittedName>
        <fullName evidence="5">Glycoside hydrolase family 5 protein</fullName>
    </submittedName>
</protein>
<proteinExistence type="inferred from homology"/>
<evidence type="ECO:0000313" key="6">
    <source>
        <dbReference type="Proteomes" id="UP000321204"/>
    </source>
</evidence>
<dbReference type="InterPro" id="IPR001547">
    <property type="entry name" value="Glyco_hydro_5"/>
</dbReference>
<accession>A0A5B8UGQ2</accession>
<dbReference type="RefSeq" id="WP_146785298.1">
    <property type="nucleotide sequence ID" value="NZ_BAABIO010000001.1"/>
</dbReference>
<dbReference type="EMBL" id="CP042433">
    <property type="protein sequence ID" value="QEC55841.1"/>
    <property type="molecule type" value="Genomic_DNA"/>
</dbReference>
<organism evidence="5 6">
    <name type="scientific">Flavisolibacter ginsenosidimutans</name>
    <dbReference type="NCBI Taxonomy" id="661481"/>
    <lineage>
        <taxon>Bacteria</taxon>
        <taxon>Pseudomonadati</taxon>
        <taxon>Bacteroidota</taxon>
        <taxon>Chitinophagia</taxon>
        <taxon>Chitinophagales</taxon>
        <taxon>Chitinophagaceae</taxon>
        <taxon>Flavisolibacter</taxon>
    </lineage>
</organism>
<dbReference type="OrthoDB" id="9774262at2"/>
<feature type="domain" description="Glycoside hydrolase family 5" evidence="4">
    <location>
        <begin position="72"/>
        <end position="313"/>
    </location>
</feature>
<evidence type="ECO:0000259" key="4">
    <source>
        <dbReference type="Pfam" id="PF00150"/>
    </source>
</evidence>
<dbReference type="Pfam" id="PF00150">
    <property type="entry name" value="Cellulase"/>
    <property type="match status" value="1"/>
</dbReference>
<comment type="similarity">
    <text evidence="3">Belongs to the glycosyl hydrolase 5 (cellulase A) family.</text>
</comment>
<evidence type="ECO:0000256" key="1">
    <source>
        <dbReference type="ARBA" id="ARBA00022801"/>
    </source>
</evidence>
<dbReference type="KEGG" id="fgg:FSB75_08015"/>